<proteinExistence type="predicted"/>
<dbReference type="Gene3D" id="3.40.1490.10">
    <property type="entry name" value="Bit1"/>
    <property type="match status" value="1"/>
</dbReference>
<evidence type="ECO:0000256" key="3">
    <source>
        <dbReference type="ARBA" id="ARBA00048707"/>
    </source>
</evidence>
<organism evidence="4 5">
    <name type="scientific">Corynebacterium urealyticum</name>
    <dbReference type="NCBI Taxonomy" id="43771"/>
    <lineage>
        <taxon>Bacteria</taxon>
        <taxon>Bacillati</taxon>
        <taxon>Actinomycetota</taxon>
        <taxon>Actinomycetes</taxon>
        <taxon>Mycobacteriales</taxon>
        <taxon>Corynebacteriaceae</taxon>
        <taxon>Corynebacterium</taxon>
    </lineage>
</organism>
<evidence type="ECO:0000313" key="4">
    <source>
        <dbReference type="EMBL" id="PZP02000.1"/>
    </source>
</evidence>
<evidence type="ECO:0000256" key="2">
    <source>
        <dbReference type="ARBA" id="ARBA00022801"/>
    </source>
</evidence>
<reference evidence="4 5" key="1">
    <citation type="submission" date="2017-11" db="EMBL/GenBank/DDBJ databases">
        <title>Infants hospitalized years apart are colonized by the same room-sourced microbial strains.</title>
        <authorList>
            <person name="Brooks B."/>
            <person name="Olm M.R."/>
            <person name="Firek B.A."/>
            <person name="Baker R."/>
            <person name="Thomas B.C."/>
            <person name="Morowitz M.J."/>
            <person name="Banfield J.F."/>
        </authorList>
    </citation>
    <scope>NUCLEOTIDE SEQUENCE [LARGE SCALE GENOMIC DNA]</scope>
    <source>
        <strain evidence="4">S2_012_000_R3_87</strain>
    </source>
</reference>
<accession>A0A2W5BC37</accession>
<dbReference type="EC" id="3.1.1.29" evidence="1"/>
<protein>
    <recommendedName>
        <fullName evidence="1">peptidyl-tRNA hydrolase</fullName>
        <ecNumber evidence="1">3.1.1.29</ecNumber>
    </recommendedName>
</protein>
<dbReference type="GO" id="GO:0004045">
    <property type="term" value="F:peptidyl-tRNA hydrolase activity"/>
    <property type="evidence" value="ECO:0007669"/>
    <property type="project" value="UniProtKB-EC"/>
</dbReference>
<name>A0A2W5BC37_9CORY</name>
<dbReference type="InterPro" id="IPR002833">
    <property type="entry name" value="PTH2"/>
</dbReference>
<sequence length="265" mass="27942">MLVHLAGHPGTEDPQDPSSVQAMPMVLHLPKVDAPLRHDLLAAAASACARVCLDPRAGEEDSEWAQALKSWYGAKIRKLARRARASKWDAVLGLPGHEVNVHGAMAKAFLPGRVDGVDPRINKLQIQGSDLPPEPGPLPTPEPDPLHPVIFVDAGLGMTVGKAAAQVGHGSMLYAAFLSPKQAVAWFELGCPVHVREIPAEEFAAKRAALAERHAADAAAASSRWITAVGGQWPVVEVRDVGHTEIAAGSATVIAASYGGQQPPR</sequence>
<dbReference type="EMBL" id="QFNY01000048">
    <property type="protein sequence ID" value="PZP02000.1"/>
    <property type="molecule type" value="Genomic_DNA"/>
</dbReference>
<evidence type="ECO:0000313" key="5">
    <source>
        <dbReference type="Proteomes" id="UP000249451"/>
    </source>
</evidence>
<keyword evidence="2" id="KW-0378">Hydrolase</keyword>
<comment type="catalytic activity">
    <reaction evidence="3">
        <text>an N-acyl-L-alpha-aminoacyl-tRNA + H2O = an N-acyl-L-amino acid + a tRNA + H(+)</text>
        <dbReference type="Rhea" id="RHEA:54448"/>
        <dbReference type="Rhea" id="RHEA-COMP:10123"/>
        <dbReference type="Rhea" id="RHEA-COMP:13883"/>
        <dbReference type="ChEBI" id="CHEBI:15377"/>
        <dbReference type="ChEBI" id="CHEBI:15378"/>
        <dbReference type="ChEBI" id="CHEBI:59874"/>
        <dbReference type="ChEBI" id="CHEBI:78442"/>
        <dbReference type="ChEBI" id="CHEBI:138191"/>
        <dbReference type="EC" id="3.1.1.29"/>
    </reaction>
</comment>
<gene>
    <name evidence="4" type="ORF">DI609_03145</name>
</gene>
<dbReference type="Proteomes" id="UP000249451">
    <property type="component" value="Unassembled WGS sequence"/>
</dbReference>
<dbReference type="AlphaFoldDB" id="A0A2W5BC37"/>
<comment type="caution">
    <text evidence="4">The sequence shown here is derived from an EMBL/GenBank/DDBJ whole genome shotgun (WGS) entry which is preliminary data.</text>
</comment>
<evidence type="ECO:0000256" key="1">
    <source>
        <dbReference type="ARBA" id="ARBA00013260"/>
    </source>
</evidence>
<dbReference type="SUPFAM" id="SSF102462">
    <property type="entry name" value="Peptidyl-tRNA hydrolase II"/>
    <property type="match status" value="1"/>
</dbReference>
<dbReference type="Pfam" id="PF01981">
    <property type="entry name" value="PTH2"/>
    <property type="match status" value="1"/>
</dbReference>
<dbReference type="InterPro" id="IPR023476">
    <property type="entry name" value="Pep_tRNA_hydro_II_dom_sf"/>
</dbReference>